<evidence type="ECO:0000256" key="1">
    <source>
        <dbReference type="SAM" id="SignalP"/>
    </source>
</evidence>
<sequence>MHISTRRAAAGLLTTALLIAGLPSAATAGSPRGARAPVLVALTQCRTLSETAARLACFDRSVAALEQAEANRTIVIIDQQQVRETRRAVFGIALPETGLLGKAEDLPQIEAVLAGASVDDSGHWRFQLADGARWIQTDDNVIARRPRAKDAVVIKRAALGSFRMSVGGQPAVKVRRLN</sequence>
<keyword evidence="1" id="KW-0732">Signal</keyword>
<name>A0A2T4YUU0_9SPHN</name>
<dbReference type="InterPro" id="IPR016987">
    <property type="entry name" value="UCP023238"/>
</dbReference>
<feature type="chain" id="PRO_5015611965" evidence="1">
    <location>
        <begin position="29"/>
        <end position="178"/>
    </location>
</feature>
<proteinExistence type="predicted"/>
<evidence type="ECO:0000313" key="2">
    <source>
        <dbReference type="EMBL" id="PTM47575.1"/>
    </source>
</evidence>
<accession>A0A2T4YUU0</accession>
<dbReference type="PIRSF" id="PIRSF032038">
    <property type="entry name" value="UCP023238"/>
    <property type="match status" value="1"/>
</dbReference>
<keyword evidence="3" id="KW-1185">Reference proteome</keyword>
<dbReference type="Proteomes" id="UP000240996">
    <property type="component" value="Unassembled WGS sequence"/>
</dbReference>
<protein>
    <submittedName>
        <fullName evidence="2">Uncharacterized protein</fullName>
    </submittedName>
</protein>
<gene>
    <name evidence="2" type="ORF">C8J24_0974</name>
</gene>
<dbReference type="EMBL" id="PZZN01000001">
    <property type="protein sequence ID" value="PTM47575.1"/>
    <property type="molecule type" value="Genomic_DNA"/>
</dbReference>
<dbReference type="AlphaFoldDB" id="A0A2T4YUU0"/>
<reference evidence="2 3" key="1">
    <citation type="submission" date="2018-04" db="EMBL/GenBank/DDBJ databases">
        <title>Genomic Encyclopedia of Type Strains, Phase III (KMG-III): the genomes of soil and plant-associated and newly described type strains.</title>
        <authorList>
            <person name="Whitman W."/>
        </authorList>
    </citation>
    <scope>NUCLEOTIDE SEQUENCE [LARGE SCALE GENOMIC DNA]</scope>
    <source>
        <strain evidence="2 3">NW12</strain>
    </source>
</reference>
<comment type="caution">
    <text evidence="2">The sequence shown here is derived from an EMBL/GenBank/DDBJ whole genome shotgun (WGS) entry which is preliminary data.</text>
</comment>
<dbReference type="RefSeq" id="WP_107930694.1">
    <property type="nucleotide sequence ID" value="NZ_PZZN01000001.1"/>
</dbReference>
<feature type="signal peptide" evidence="1">
    <location>
        <begin position="1"/>
        <end position="28"/>
    </location>
</feature>
<evidence type="ECO:0000313" key="3">
    <source>
        <dbReference type="Proteomes" id="UP000240996"/>
    </source>
</evidence>
<organism evidence="2 3">
    <name type="scientific">Sphingomonas aerolata</name>
    <dbReference type="NCBI Taxonomy" id="185951"/>
    <lineage>
        <taxon>Bacteria</taxon>
        <taxon>Pseudomonadati</taxon>
        <taxon>Pseudomonadota</taxon>
        <taxon>Alphaproteobacteria</taxon>
        <taxon>Sphingomonadales</taxon>
        <taxon>Sphingomonadaceae</taxon>
        <taxon>Sphingomonas</taxon>
    </lineage>
</organism>